<dbReference type="AlphaFoldDB" id="A0A833GXW7"/>
<name>A0A833GXW7_9LEPT</name>
<proteinExistence type="predicted"/>
<dbReference type="GO" id="GO:0008236">
    <property type="term" value="F:serine-type peptidase activity"/>
    <property type="evidence" value="ECO:0007669"/>
    <property type="project" value="InterPro"/>
</dbReference>
<evidence type="ECO:0000259" key="1">
    <source>
        <dbReference type="Pfam" id="PF00326"/>
    </source>
</evidence>
<dbReference type="InterPro" id="IPR052920">
    <property type="entry name" value="DNA-binding_regulatory"/>
</dbReference>
<reference evidence="2 3" key="1">
    <citation type="submission" date="2019-10" db="EMBL/GenBank/DDBJ databases">
        <title>Extracellular Electron Transfer in a Candidatus Methanoperedens spp. Enrichment Culture.</title>
        <authorList>
            <person name="Berger S."/>
            <person name="Rangel Shaw D."/>
            <person name="Berben T."/>
            <person name="In 'T Zandt M."/>
            <person name="Frank J."/>
            <person name="Reimann J."/>
            <person name="Jetten M.S.M."/>
            <person name="Welte C.U."/>
        </authorList>
    </citation>
    <scope>NUCLEOTIDE SEQUENCE [LARGE SCALE GENOMIC DNA]</scope>
    <source>
        <strain evidence="2">SB12</strain>
    </source>
</reference>
<dbReference type="EMBL" id="WBUI01000029">
    <property type="protein sequence ID" value="KAB2929555.1"/>
    <property type="molecule type" value="Genomic_DNA"/>
</dbReference>
<organism evidence="2 3">
    <name type="scientific">Leptonema illini</name>
    <dbReference type="NCBI Taxonomy" id="183"/>
    <lineage>
        <taxon>Bacteria</taxon>
        <taxon>Pseudomonadati</taxon>
        <taxon>Spirochaetota</taxon>
        <taxon>Spirochaetia</taxon>
        <taxon>Leptospirales</taxon>
        <taxon>Leptospiraceae</taxon>
        <taxon>Leptonema</taxon>
    </lineage>
</organism>
<dbReference type="Gene3D" id="3.40.50.1820">
    <property type="entry name" value="alpha/beta hydrolase"/>
    <property type="match status" value="1"/>
</dbReference>
<keyword evidence="2" id="KW-0378">Hydrolase</keyword>
<protein>
    <submittedName>
        <fullName evidence="2">Alpha/beta fold hydrolase</fullName>
    </submittedName>
</protein>
<dbReference type="InterPro" id="IPR029058">
    <property type="entry name" value="AB_hydrolase_fold"/>
</dbReference>
<dbReference type="PANTHER" id="PTHR43358">
    <property type="entry name" value="ALPHA/BETA-HYDROLASE"/>
    <property type="match status" value="1"/>
</dbReference>
<dbReference type="SUPFAM" id="SSF53474">
    <property type="entry name" value="alpha/beta-Hydrolases"/>
    <property type="match status" value="1"/>
</dbReference>
<comment type="caution">
    <text evidence="2">The sequence shown here is derived from an EMBL/GenBank/DDBJ whole genome shotgun (WGS) entry which is preliminary data.</text>
</comment>
<evidence type="ECO:0000313" key="2">
    <source>
        <dbReference type="EMBL" id="KAB2929555.1"/>
    </source>
</evidence>
<feature type="domain" description="Peptidase S9 prolyl oligopeptidase catalytic" evidence="1">
    <location>
        <begin position="134"/>
        <end position="298"/>
    </location>
</feature>
<dbReference type="GO" id="GO:0006508">
    <property type="term" value="P:proteolysis"/>
    <property type="evidence" value="ECO:0007669"/>
    <property type="project" value="InterPro"/>
</dbReference>
<dbReference type="PANTHER" id="PTHR43358:SF4">
    <property type="entry name" value="ALPHA_BETA HYDROLASE FOLD-1 DOMAIN-CONTAINING PROTEIN"/>
    <property type="match status" value="1"/>
</dbReference>
<accession>A0A833GXW7</accession>
<dbReference type="Pfam" id="PF00326">
    <property type="entry name" value="Peptidase_S9"/>
    <property type="match status" value="1"/>
</dbReference>
<dbReference type="Proteomes" id="UP000460298">
    <property type="component" value="Unassembled WGS sequence"/>
</dbReference>
<dbReference type="InterPro" id="IPR001375">
    <property type="entry name" value="Peptidase_S9_cat"/>
</dbReference>
<sequence>MRKANIKRGSAAVGALLCIYFGVSWYFSSQVIAFNSRTLEADRIRLKIGSVADFGLAEPEAVSFQNPDDGTTLRGWYFRGDRPCAAVLHHGFSGTRYGMLKYTPLLKDQRCHLLLYDARRHGESEGDYGTFGFYEKHDLLAAVDFLQKKTGVDDAHTALIGESYGAATSLQAAGHSKRRFWFLLVDSPYTAMRTIVTEQAVQRYTQGSLLFTGGAFVLAGLRAGFDPDESSSLRFAAQVQAPVMVVHSLSDTYTVPRHSEEIASTLLKAGVPCRLLLTDWNAVHARSIDDNFAQYNAVFQEFLQGLN</sequence>
<gene>
    <name evidence="2" type="ORF">F9K24_19375</name>
</gene>
<evidence type="ECO:0000313" key="3">
    <source>
        <dbReference type="Proteomes" id="UP000460298"/>
    </source>
</evidence>